<dbReference type="Pfam" id="PF00126">
    <property type="entry name" value="HTH_1"/>
    <property type="match status" value="1"/>
</dbReference>
<dbReference type="Proteomes" id="UP001243757">
    <property type="component" value="Unassembled WGS sequence"/>
</dbReference>
<comment type="similarity">
    <text evidence="1">Belongs to the LysR transcriptional regulatory family.</text>
</comment>
<dbReference type="EMBL" id="JASNJD010000004">
    <property type="protein sequence ID" value="MDK3017296.1"/>
    <property type="molecule type" value="Genomic_DNA"/>
</dbReference>
<evidence type="ECO:0000313" key="7">
    <source>
        <dbReference type="Proteomes" id="UP001243757"/>
    </source>
</evidence>
<keyword evidence="4" id="KW-0804">Transcription</keyword>
<accession>A0ABT7EY78</accession>
<dbReference type="SUPFAM" id="SSF46785">
    <property type="entry name" value="Winged helix' DNA-binding domain"/>
    <property type="match status" value="1"/>
</dbReference>
<evidence type="ECO:0000259" key="5">
    <source>
        <dbReference type="PROSITE" id="PS50931"/>
    </source>
</evidence>
<evidence type="ECO:0000313" key="6">
    <source>
        <dbReference type="EMBL" id="MDK3017296.1"/>
    </source>
</evidence>
<evidence type="ECO:0000256" key="1">
    <source>
        <dbReference type="ARBA" id="ARBA00009437"/>
    </source>
</evidence>
<reference evidence="6 7" key="1">
    <citation type="submission" date="2023-05" db="EMBL/GenBank/DDBJ databases">
        <title>Pseudodonghicola sp. nov.</title>
        <authorList>
            <person name="Huang J."/>
        </authorList>
    </citation>
    <scope>NUCLEOTIDE SEQUENCE [LARGE SCALE GENOMIC DNA]</scope>
    <source>
        <strain evidence="6 7">IC7</strain>
    </source>
</reference>
<dbReference type="InterPro" id="IPR000847">
    <property type="entry name" value="LysR_HTH_N"/>
</dbReference>
<dbReference type="PANTHER" id="PTHR30346">
    <property type="entry name" value="TRANSCRIPTIONAL DUAL REGULATOR HCAR-RELATED"/>
    <property type="match status" value="1"/>
</dbReference>
<dbReference type="Gene3D" id="3.40.190.10">
    <property type="entry name" value="Periplasmic binding protein-like II"/>
    <property type="match status" value="2"/>
</dbReference>
<feature type="domain" description="HTH lysR-type" evidence="5">
    <location>
        <begin position="1"/>
        <end position="58"/>
    </location>
</feature>
<dbReference type="PANTHER" id="PTHR30346:SF28">
    <property type="entry name" value="HTH-TYPE TRANSCRIPTIONAL REGULATOR CYNR"/>
    <property type="match status" value="1"/>
</dbReference>
<gene>
    <name evidence="6" type="ORF">QO033_06380</name>
</gene>
<dbReference type="PROSITE" id="PS50931">
    <property type="entry name" value="HTH_LYSR"/>
    <property type="match status" value="1"/>
</dbReference>
<evidence type="ECO:0000256" key="4">
    <source>
        <dbReference type="ARBA" id="ARBA00023163"/>
    </source>
</evidence>
<name>A0ABT7EY78_9RHOB</name>
<keyword evidence="7" id="KW-1185">Reference proteome</keyword>
<dbReference type="SUPFAM" id="SSF53850">
    <property type="entry name" value="Periplasmic binding protein-like II"/>
    <property type="match status" value="1"/>
</dbReference>
<organism evidence="6 7">
    <name type="scientific">Pseudodonghicola flavimaris</name>
    <dbReference type="NCBI Taxonomy" id="3050036"/>
    <lineage>
        <taxon>Bacteria</taxon>
        <taxon>Pseudomonadati</taxon>
        <taxon>Pseudomonadota</taxon>
        <taxon>Alphaproteobacteria</taxon>
        <taxon>Rhodobacterales</taxon>
        <taxon>Paracoccaceae</taxon>
        <taxon>Pseudodonghicola</taxon>
    </lineage>
</organism>
<dbReference type="Gene3D" id="1.10.10.10">
    <property type="entry name" value="Winged helix-like DNA-binding domain superfamily/Winged helix DNA-binding domain"/>
    <property type="match status" value="1"/>
</dbReference>
<dbReference type="Pfam" id="PF03466">
    <property type="entry name" value="LysR_substrate"/>
    <property type="match status" value="1"/>
</dbReference>
<sequence length="298" mass="32305">MKLSQIRYFIAIAELQHFGRAADLLRIAQPALSRQMKLLEDEIGVTLFERLPRGVRLTPAGEVFLTQLKPVEARIERAVAAARAAASGAEGQLSLGLIEVSAWSGIVPQTIQEFRQRFAGVELNLLAMSSGEQMAALRTGKLDASIIYNPQPEPGLTLAPLALHRLMLAVPAGDPMADRPTVRMADLAGAPLIGFRRASSPQMYDDVTAALTAAGHRGGFHSEMTNESDILALVNSGLGMAIVNENQRLRPPPAVRFIPVPDLDVRLRLCLVWPEGAPSPTRDRFIDLMLARRDPAAA</sequence>
<keyword evidence="3" id="KW-0238">DNA-binding</keyword>
<proteinExistence type="inferred from homology"/>
<evidence type="ECO:0000256" key="2">
    <source>
        <dbReference type="ARBA" id="ARBA00023015"/>
    </source>
</evidence>
<protein>
    <submittedName>
        <fullName evidence="6">LysR family transcriptional regulator</fullName>
    </submittedName>
</protein>
<keyword evidence="2" id="KW-0805">Transcription regulation</keyword>
<dbReference type="InterPro" id="IPR036390">
    <property type="entry name" value="WH_DNA-bd_sf"/>
</dbReference>
<dbReference type="InterPro" id="IPR036388">
    <property type="entry name" value="WH-like_DNA-bd_sf"/>
</dbReference>
<dbReference type="CDD" id="cd08414">
    <property type="entry name" value="PBP2_LTTR_aromatics_like"/>
    <property type="match status" value="1"/>
</dbReference>
<dbReference type="PRINTS" id="PR00039">
    <property type="entry name" value="HTHLYSR"/>
</dbReference>
<dbReference type="RefSeq" id="WP_284480116.1">
    <property type="nucleotide sequence ID" value="NZ_JASNJD010000004.1"/>
</dbReference>
<evidence type="ECO:0000256" key="3">
    <source>
        <dbReference type="ARBA" id="ARBA00023125"/>
    </source>
</evidence>
<dbReference type="InterPro" id="IPR005119">
    <property type="entry name" value="LysR_subst-bd"/>
</dbReference>
<comment type="caution">
    <text evidence="6">The sequence shown here is derived from an EMBL/GenBank/DDBJ whole genome shotgun (WGS) entry which is preliminary data.</text>
</comment>